<dbReference type="PRINTS" id="PR00081">
    <property type="entry name" value="GDHRDH"/>
</dbReference>
<dbReference type="GO" id="GO:0018449">
    <property type="term" value="F:1-phenylethanol dehydrogenase activity"/>
    <property type="evidence" value="ECO:0007669"/>
    <property type="project" value="UniProtKB-EC"/>
</dbReference>
<dbReference type="PANTHER" id="PTHR42760">
    <property type="entry name" value="SHORT-CHAIN DEHYDROGENASES/REDUCTASES FAMILY MEMBER"/>
    <property type="match status" value="1"/>
</dbReference>
<gene>
    <name evidence="4" type="primary">ped</name>
    <name evidence="4" type="ORF">KBTEX_02439</name>
</gene>
<dbReference type="InterPro" id="IPR057326">
    <property type="entry name" value="KR_dom"/>
</dbReference>
<dbReference type="SUPFAM" id="SSF51735">
    <property type="entry name" value="NAD(P)-binding Rossmann-fold domains"/>
    <property type="match status" value="1"/>
</dbReference>
<evidence type="ECO:0000256" key="2">
    <source>
        <dbReference type="ARBA" id="ARBA00023002"/>
    </source>
</evidence>
<dbReference type="GO" id="GO:0016616">
    <property type="term" value="F:oxidoreductase activity, acting on the CH-OH group of donors, NAD or NADP as acceptor"/>
    <property type="evidence" value="ECO:0007669"/>
    <property type="project" value="UniProtKB-ARBA"/>
</dbReference>
<dbReference type="SMART" id="SM00822">
    <property type="entry name" value="PKS_KR"/>
    <property type="match status" value="1"/>
</dbReference>
<dbReference type="Gene3D" id="3.40.50.720">
    <property type="entry name" value="NAD(P)-binding Rossmann-like Domain"/>
    <property type="match status" value="1"/>
</dbReference>
<name>A0A5B8RBC6_9ZZZZ</name>
<evidence type="ECO:0000313" key="4">
    <source>
        <dbReference type="EMBL" id="QEA06110.1"/>
    </source>
</evidence>
<dbReference type="PRINTS" id="PR00080">
    <property type="entry name" value="SDRFAMILY"/>
</dbReference>
<accession>A0A5B8RBC6</accession>
<dbReference type="PANTHER" id="PTHR42760:SF133">
    <property type="entry name" value="3-OXOACYL-[ACYL-CARRIER-PROTEIN] REDUCTASE"/>
    <property type="match status" value="1"/>
</dbReference>
<evidence type="ECO:0000256" key="1">
    <source>
        <dbReference type="ARBA" id="ARBA00006484"/>
    </source>
</evidence>
<reference evidence="4" key="1">
    <citation type="submission" date="2019-06" db="EMBL/GenBank/DDBJ databases">
        <authorList>
            <person name="Murdoch R.W."/>
            <person name="Fathepure B."/>
        </authorList>
    </citation>
    <scope>NUCLEOTIDE SEQUENCE</scope>
</reference>
<dbReference type="AlphaFoldDB" id="A0A5B8RBC6"/>
<dbReference type="Pfam" id="PF13561">
    <property type="entry name" value="adh_short_C2"/>
    <property type="match status" value="1"/>
</dbReference>
<organism evidence="4">
    <name type="scientific">uncultured organism</name>
    <dbReference type="NCBI Taxonomy" id="155900"/>
    <lineage>
        <taxon>unclassified sequences</taxon>
        <taxon>environmental samples</taxon>
    </lineage>
</organism>
<keyword evidence="2 4" id="KW-0560">Oxidoreductase</keyword>
<comment type="similarity">
    <text evidence="1">Belongs to the short-chain dehydrogenases/reductases (SDR) family.</text>
</comment>
<protein>
    <submittedName>
        <fullName evidence="4">(S)-1-Phenylethanol dehydrogenase</fullName>
        <ecNumber evidence="4">1.1.1.311</ecNumber>
    </submittedName>
</protein>
<proteinExistence type="inferred from homology"/>
<dbReference type="InterPro" id="IPR020904">
    <property type="entry name" value="Sc_DH/Rdtase_CS"/>
</dbReference>
<sequence>MNRLQGRVAIVTGGAQGIGAAYCRALAEEGAAVAVVDVLDGARVAAEIEQAGGEALALTVDVGDERSVTEMIERVDARFGRIDILVNNAAIYASLDLKPFTDIDVAEWDKVMAVNVRGPFLCARAVVPVMRRNQYGRIINIASGTPYKGTPGMLHYVTSKGATIAFTRALAREVGADGICVNTLSPGLVLSEGVMENEELRDTLTQPVLASRSIKRDQLPEDLLGPLIYLASEDCAFMTGQSLVVDGGSAMN</sequence>
<dbReference type="FunFam" id="3.40.50.720:FF:000084">
    <property type="entry name" value="Short-chain dehydrogenase reductase"/>
    <property type="match status" value="1"/>
</dbReference>
<dbReference type="InterPro" id="IPR036291">
    <property type="entry name" value="NAD(P)-bd_dom_sf"/>
</dbReference>
<dbReference type="InterPro" id="IPR002347">
    <property type="entry name" value="SDR_fam"/>
</dbReference>
<dbReference type="PROSITE" id="PS00061">
    <property type="entry name" value="ADH_SHORT"/>
    <property type="match status" value="1"/>
</dbReference>
<evidence type="ECO:0000259" key="3">
    <source>
        <dbReference type="SMART" id="SM00822"/>
    </source>
</evidence>
<dbReference type="EC" id="1.1.1.311" evidence="4"/>
<dbReference type="CDD" id="cd05233">
    <property type="entry name" value="SDR_c"/>
    <property type="match status" value="1"/>
</dbReference>
<feature type="domain" description="Ketoreductase" evidence="3">
    <location>
        <begin position="7"/>
        <end position="187"/>
    </location>
</feature>
<dbReference type="EMBL" id="MN079125">
    <property type="protein sequence ID" value="QEA06110.1"/>
    <property type="molecule type" value="Genomic_DNA"/>
</dbReference>